<evidence type="ECO:0000313" key="3">
    <source>
        <dbReference type="EMBL" id="CEL71277.1"/>
    </source>
</evidence>
<reference evidence="2" key="2">
    <citation type="submission" date="2011-03" db="EMBL/GenBank/DDBJ databases">
        <authorList>
            <person name="Aslett M."/>
        </authorList>
    </citation>
    <scope>NUCLEOTIDE SEQUENCE</scope>
    <source>
        <strain evidence="2">Liverpool</strain>
    </source>
</reference>
<dbReference type="AlphaFoldDB" id="F0JB11"/>
<dbReference type="EMBL" id="CADU01000303">
    <property type="protein sequence ID" value="CCA30162.1"/>
    <property type="molecule type" value="Genomic_DNA"/>
</dbReference>
<gene>
    <name evidence="3" type="ORF">BN1204_069340</name>
    <name evidence="2" type="ORF">NCLIV_069340</name>
</gene>
<dbReference type="VEuPathDB" id="ToxoDB:NCLIV_069340"/>
<evidence type="ECO:0000313" key="2">
    <source>
        <dbReference type="EMBL" id="CCA30162.1"/>
    </source>
</evidence>
<name>F0JB11_NEOCL</name>
<reference evidence="3" key="3">
    <citation type="journal article" date="2015" name="PLoS ONE">
        <title>Comprehensive Evaluation of Toxoplasma gondii VEG and Neospora caninum LIV Genomes with Tachyzoite Stage Transcriptome and Proteome Defines Novel Transcript Features.</title>
        <authorList>
            <person name="Ramaprasad A."/>
            <person name="Mourier T."/>
            <person name="Naeem R."/>
            <person name="Malas T.B."/>
            <person name="Moussa E."/>
            <person name="Panigrahi A."/>
            <person name="Vermont S.J."/>
            <person name="Otto T.D."/>
            <person name="Wastling J."/>
            <person name="Pain A."/>
        </authorList>
    </citation>
    <scope>NUCLEOTIDE SEQUENCE</scope>
    <source>
        <strain evidence="3">Liverpool</strain>
    </source>
</reference>
<dbReference type="EMBL" id="LN714488">
    <property type="protein sequence ID" value="CEL71277.1"/>
    <property type="molecule type" value="Genomic_DNA"/>
</dbReference>
<sequence length="23" mass="2694">MLKNRKTVNGHQGQGYVRPLLRK</sequence>
<accession>F0JB11</accession>
<feature type="region of interest" description="Disordered" evidence="1">
    <location>
        <begin position="1"/>
        <end position="23"/>
    </location>
</feature>
<organism>
    <name type="scientific">Neospora caninum (strain Liverpool)</name>
    <dbReference type="NCBI Taxonomy" id="572307"/>
    <lineage>
        <taxon>Eukaryota</taxon>
        <taxon>Sar</taxon>
        <taxon>Alveolata</taxon>
        <taxon>Apicomplexa</taxon>
        <taxon>Conoidasida</taxon>
        <taxon>Coccidia</taxon>
        <taxon>Eucoccidiorida</taxon>
        <taxon>Eimeriorina</taxon>
        <taxon>Sarcocystidae</taxon>
        <taxon>Neospora</taxon>
    </lineage>
</organism>
<evidence type="ECO:0000256" key="1">
    <source>
        <dbReference type="SAM" id="MobiDB-lite"/>
    </source>
</evidence>
<reference evidence="2" key="1">
    <citation type="submission" date="2011-03" db="EMBL/GenBank/DDBJ databases">
        <title>Comparative genomics and transcriptomics of Neospora caninum and Toxoplasma gondii.</title>
        <authorList>
            <person name="Reid A.J."/>
            <person name="Sohal A."/>
            <person name="Harris D."/>
            <person name="Quail M."/>
            <person name="Sanders M."/>
            <person name="Berriman M."/>
            <person name="Wastling J.M."/>
            <person name="Pain A."/>
        </authorList>
    </citation>
    <scope>NUCLEOTIDE SEQUENCE</scope>
    <source>
        <strain evidence="2">Liverpool</strain>
    </source>
</reference>
<protein>
    <submittedName>
        <fullName evidence="2">Uncharacterized protein</fullName>
    </submittedName>
</protein>
<proteinExistence type="predicted"/>